<name>A0A917E2D2_9SPHN</name>
<dbReference type="Gene3D" id="3.40.190.10">
    <property type="entry name" value="Periplasmic binding protein-like II"/>
    <property type="match status" value="2"/>
</dbReference>
<evidence type="ECO:0000256" key="2">
    <source>
        <dbReference type="ARBA" id="ARBA00023015"/>
    </source>
</evidence>
<dbReference type="InterPro" id="IPR036390">
    <property type="entry name" value="WH_DNA-bd_sf"/>
</dbReference>
<proteinExistence type="inferred from homology"/>
<dbReference type="InterPro" id="IPR058163">
    <property type="entry name" value="LysR-type_TF_proteobact-type"/>
</dbReference>
<accession>A0A917E2D2</accession>
<protein>
    <submittedName>
        <fullName evidence="6">LysR family transcriptional regulator</fullName>
    </submittedName>
</protein>
<reference evidence="6" key="2">
    <citation type="submission" date="2020-09" db="EMBL/GenBank/DDBJ databases">
        <authorList>
            <person name="Sun Q."/>
            <person name="Zhou Y."/>
        </authorList>
    </citation>
    <scope>NUCLEOTIDE SEQUENCE</scope>
    <source>
        <strain evidence="6">CGMCC 1.15519</strain>
    </source>
</reference>
<reference evidence="6" key="1">
    <citation type="journal article" date="2014" name="Int. J. Syst. Evol. Microbiol.">
        <title>Complete genome sequence of Corynebacterium casei LMG S-19264T (=DSM 44701T), isolated from a smear-ripened cheese.</title>
        <authorList>
            <consortium name="US DOE Joint Genome Institute (JGI-PGF)"/>
            <person name="Walter F."/>
            <person name="Albersmeier A."/>
            <person name="Kalinowski J."/>
            <person name="Ruckert C."/>
        </authorList>
    </citation>
    <scope>NUCLEOTIDE SEQUENCE</scope>
    <source>
        <strain evidence="6">CGMCC 1.15519</strain>
    </source>
</reference>
<dbReference type="PANTHER" id="PTHR30537">
    <property type="entry name" value="HTH-TYPE TRANSCRIPTIONAL REGULATOR"/>
    <property type="match status" value="1"/>
</dbReference>
<dbReference type="AlphaFoldDB" id="A0A917E2D2"/>
<comment type="similarity">
    <text evidence="1">Belongs to the LysR transcriptional regulatory family.</text>
</comment>
<dbReference type="Gene3D" id="1.10.10.10">
    <property type="entry name" value="Winged helix-like DNA-binding domain superfamily/Winged helix DNA-binding domain"/>
    <property type="match status" value="1"/>
</dbReference>
<organism evidence="6 7">
    <name type="scientific">Sandarakinorhabdus glacialis</name>
    <dbReference type="NCBI Taxonomy" id="1614636"/>
    <lineage>
        <taxon>Bacteria</taxon>
        <taxon>Pseudomonadati</taxon>
        <taxon>Pseudomonadota</taxon>
        <taxon>Alphaproteobacteria</taxon>
        <taxon>Sphingomonadales</taxon>
        <taxon>Sphingosinicellaceae</taxon>
        <taxon>Sandarakinorhabdus</taxon>
    </lineage>
</organism>
<dbReference type="Pfam" id="PF03466">
    <property type="entry name" value="LysR_substrate"/>
    <property type="match status" value="1"/>
</dbReference>
<keyword evidence="2" id="KW-0805">Transcription regulation</keyword>
<dbReference type="PROSITE" id="PS50931">
    <property type="entry name" value="HTH_LYSR"/>
    <property type="match status" value="1"/>
</dbReference>
<gene>
    <name evidence="6" type="ORF">GCM10011529_00240</name>
</gene>
<keyword evidence="4" id="KW-0804">Transcription</keyword>
<dbReference type="CDD" id="cd08432">
    <property type="entry name" value="PBP2_GcdR_TrpI_HvrB_AmpR_like"/>
    <property type="match status" value="1"/>
</dbReference>
<comment type="caution">
    <text evidence="6">The sequence shown here is derived from an EMBL/GenBank/DDBJ whole genome shotgun (WGS) entry which is preliminary data.</text>
</comment>
<evidence type="ECO:0000256" key="3">
    <source>
        <dbReference type="ARBA" id="ARBA00023125"/>
    </source>
</evidence>
<dbReference type="InterPro" id="IPR000847">
    <property type="entry name" value="LysR_HTH_N"/>
</dbReference>
<dbReference type="EMBL" id="BMJM01000001">
    <property type="protein sequence ID" value="GGD98168.1"/>
    <property type="molecule type" value="Genomic_DNA"/>
</dbReference>
<keyword evidence="7" id="KW-1185">Reference proteome</keyword>
<dbReference type="Proteomes" id="UP000635071">
    <property type="component" value="Unassembled WGS sequence"/>
</dbReference>
<evidence type="ECO:0000256" key="1">
    <source>
        <dbReference type="ARBA" id="ARBA00009437"/>
    </source>
</evidence>
<dbReference type="GO" id="GO:0006351">
    <property type="term" value="P:DNA-templated transcription"/>
    <property type="evidence" value="ECO:0007669"/>
    <property type="project" value="TreeGrafter"/>
</dbReference>
<dbReference type="GO" id="GO:0003700">
    <property type="term" value="F:DNA-binding transcription factor activity"/>
    <property type="evidence" value="ECO:0007669"/>
    <property type="project" value="InterPro"/>
</dbReference>
<dbReference type="SUPFAM" id="SSF46785">
    <property type="entry name" value="Winged helix' DNA-binding domain"/>
    <property type="match status" value="1"/>
</dbReference>
<evidence type="ECO:0000259" key="5">
    <source>
        <dbReference type="PROSITE" id="PS50931"/>
    </source>
</evidence>
<dbReference type="InterPro" id="IPR005119">
    <property type="entry name" value="LysR_subst-bd"/>
</dbReference>
<evidence type="ECO:0000256" key="4">
    <source>
        <dbReference type="ARBA" id="ARBA00023163"/>
    </source>
</evidence>
<dbReference type="PANTHER" id="PTHR30537:SF74">
    <property type="entry name" value="HTH-TYPE TRANSCRIPTIONAL REGULATOR TRPI"/>
    <property type="match status" value="1"/>
</dbReference>
<feature type="domain" description="HTH lysR-type" evidence="5">
    <location>
        <begin position="1"/>
        <end position="32"/>
    </location>
</feature>
<dbReference type="SUPFAM" id="SSF53850">
    <property type="entry name" value="Periplasmic binding protein-like II"/>
    <property type="match status" value="1"/>
</dbReference>
<keyword evidence="3" id="KW-0238">DNA-binding</keyword>
<dbReference type="Pfam" id="PF00126">
    <property type="entry name" value="HTH_1"/>
    <property type="match status" value="1"/>
</dbReference>
<dbReference type="GO" id="GO:0043565">
    <property type="term" value="F:sequence-specific DNA binding"/>
    <property type="evidence" value="ECO:0007669"/>
    <property type="project" value="TreeGrafter"/>
</dbReference>
<sequence length="281" mass="30318">MTQAAVSYQVRLLEERLGAPLFHRDKGRVVLTEAGHRAAPLVTASFDALADAFAVVRIETAAVLTISAAVTVAANWLAPRLGSFQLRHPDLAVRLDASDTIVDFARDKADIAIRSARSISPGLHSDSLFPSHFTVMASPEFLARYRLSAPADILAVPRLSPDDSWWPLWLAAAGVTEGSAPHVGLRLDSQVIEGAAALAGQGAALLNARMWQREIAQGRLIAPFDITATSGAWFWLVCAEGRRNIPKISHFREWLLAEIAGEARLANDPALLPNDNKPATL</sequence>
<evidence type="ECO:0000313" key="7">
    <source>
        <dbReference type="Proteomes" id="UP000635071"/>
    </source>
</evidence>
<evidence type="ECO:0000313" key="6">
    <source>
        <dbReference type="EMBL" id="GGD98168.1"/>
    </source>
</evidence>
<dbReference type="InterPro" id="IPR036388">
    <property type="entry name" value="WH-like_DNA-bd_sf"/>
</dbReference>